<dbReference type="Proteomes" id="UP000075714">
    <property type="component" value="Unassembled WGS sequence"/>
</dbReference>
<keyword evidence="3" id="KW-0333">Golgi apparatus</keyword>
<dbReference type="OrthoDB" id="1924787at2759"/>
<feature type="domain" description="Exostosin GT47" evidence="5">
    <location>
        <begin position="233"/>
        <end position="450"/>
    </location>
</feature>
<evidence type="ECO:0000313" key="7">
    <source>
        <dbReference type="Proteomes" id="UP000075714"/>
    </source>
</evidence>
<evidence type="ECO:0000256" key="4">
    <source>
        <dbReference type="SAM" id="MobiDB-lite"/>
    </source>
</evidence>
<dbReference type="GO" id="GO:0000139">
    <property type="term" value="C:Golgi membrane"/>
    <property type="evidence" value="ECO:0007669"/>
    <property type="project" value="UniProtKB-SubCell"/>
</dbReference>
<feature type="compositionally biased region" description="Basic and acidic residues" evidence="4">
    <location>
        <begin position="197"/>
        <end position="207"/>
    </location>
</feature>
<comment type="caution">
    <text evidence="6">The sequence shown here is derived from an EMBL/GenBank/DDBJ whole genome shotgun (WGS) entry which is preliminary data.</text>
</comment>
<reference evidence="7" key="1">
    <citation type="journal article" date="2016" name="Nat. Commun.">
        <title>The Gonium pectorale genome demonstrates co-option of cell cycle regulation during the evolution of multicellularity.</title>
        <authorList>
            <person name="Hanschen E.R."/>
            <person name="Marriage T.N."/>
            <person name="Ferris P.J."/>
            <person name="Hamaji T."/>
            <person name="Toyoda A."/>
            <person name="Fujiyama A."/>
            <person name="Neme R."/>
            <person name="Noguchi H."/>
            <person name="Minakuchi Y."/>
            <person name="Suzuki M."/>
            <person name="Kawai-Toyooka H."/>
            <person name="Smith D.R."/>
            <person name="Sparks H."/>
            <person name="Anderson J."/>
            <person name="Bakaric R."/>
            <person name="Luria V."/>
            <person name="Karger A."/>
            <person name="Kirschner M.W."/>
            <person name="Durand P.M."/>
            <person name="Michod R.E."/>
            <person name="Nozaki H."/>
            <person name="Olson B.J."/>
        </authorList>
    </citation>
    <scope>NUCLEOTIDE SEQUENCE [LARGE SCALE GENOMIC DNA]</scope>
    <source>
        <strain evidence="7">NIES-2863</strain>
    </source>
</reference>
<dbReference type="AlphaFoldDB" id="A0A150G7N1"/>
<dbReference type="Pfam" id="PF03016">
    <property type="entry name" value="Exostosin_GT47"/>
    <property type="match status" value="1"/>
</dbReference>
<evidence type="ECO:0000256" key="3">
    <source>
        <dbReference type="ARBA" id="ARBA00023034"/>
    </source>
</evidence>
<comment type="subcellular location">
    <subcellularLocation>
        <location evidence="1">Golgi apparatus membrane</location>
        <topology evidence="1">Single-pass type II membrane protein</topology>
    </subcellularLocation>
</comment>
<dbReference type="STRING" id="33097.A0A150G7N1"/>
<proteinExistence type="inferred from homology"/>
<feature type="region of interest" description="Disordered" evidence="4">
    <location>
        <begin position="197"/>
        <end position="228"/>
    </location>
</feature>
<dbReference type="EMBL" id="LSYV01000056">
    <property type="protein sequence ID" value="KXZ45350.1"/>
    <property type="molecule type" value="Genomic_DNA"/>
</dbReference>
<gene>
    <name evidence="6" type="ORF">GPECTOR_55g256</name>
</gene>
<evidence type="ECO:0000256" key="2">
    <source>
        <dbReference type="ARBA" id="ARBA00010271"/>
    </source>
</evidence>
<protein>
    <recommendedName>
        <fullName evidence="5">Exostosin GT47 domain-containing protein</fullName>
    </recommendedName>
</protein>
<organism evidence="6 7">
    <name type="scientific">Gonium pectorale</name>
    <name type="common">Green alga</name>
    <dbReference type="NCBI Taxonomy" id="33097"/>
    <lineage>
        <taxon>Eukaryota</taxon>
        <taxon>Viridiplantae</taxon>
        <taxon>Chlorophyta</taxon>
        <taxon>core chlorophytes</taxon>
        <taxon>Chlorophyceae</taxon>
        <taxon>CS clade</taxon>
        <taxon>Chlamydomonadales</taxon>
        <taxon>Volvocaceae</taxon>
        <taxon>Gonium</taxon>
    </lineage>
</organism>
<sequence>MRFGPVLGSALPPAAMIEHPLMVGWDDPSIVKWDVIMKGDGRKVYNPGRSRLTTNASVLQGHPGGIFDAVMLEHLKTVCDSKDTNKPCKRKVCALARGNWCKDYYNQDPSKGGAKVEWGGINPDHIFGPNGWCNADGNPDTHCGCIMDGWQGAYCDQPIETFCINQCSGRGECQTGFCKCYEGWYGMDCSRQRASAKEKTTGDHEPGGSKPHLTPIVVDPPAAMDRPPHATRRRPLIYVYDTDPLFNTKMMQYRIARTACAYRLFGSSNETIYNNYVYSLESYWIEMLSVSSHRTYDPEEADYFFVPVQLTCYLWPVLGWADHPWFGMPAAHSRAHQGSNMYLQAKQWIQKHYPYWDRRGGRDHVWMILNDEGGCWMPTEIYNTSILLTHWGRMDYQHDLVIPSLKPAGHFMSSPLLGAPPMQRDILLYLRGDTGPWRAHWYSRGIRQRLTKSQAAIPNTWQGLSSAWSRPIMDGVHAVFESILEWDAFSVRIKEEAVNEGLPQFLKSFSPEQVERMQRRLATVWHRFAYAMGPLISGQLVGAYDYNKRVRDVSSRVNGEEADAATAEAAKRLDPEGRGLSSVGQGGKQDGGSKTPGPLGHPFQPYTRFPSRSDAWNTIMAWLHSRIPYTR</sequence>
<evidence type="ECO:0000313" key="6">
    <source>
        <dbReference type="EMBL" id="KXZ45350.1"/>
    </source>
</evidence>
<comment type="similarity">
    <text evidence="2">Belongs to the glycosyltransferase 47 family.</text>
</comment>
<dbReference type="GO" id="GO:0016757">
    <property type="term" value="F:glycosyltransferase activity"/>
    <property type="evidence" value="ECO:0007669"/>
    <property type="project" value="InterPro"/>
</dbReference>
<evidence type="ECO:0000259" key="5">
    <source>
        <dbReference type="Pfam" id="PF03016"/>
    </source>
</evidence>
<dbReference type="PANTHER" id="PTHR11062:SF268">
    <property type="entry name" value="FAMILY PROTEIN, PUTATIVE, EXPRESSED-RELATED"/>
    <property type="match status" value="1"/>
</dbReference>
<keyword evidence="7" id="KW-1185">Reference proteome</keyword>
<name>A0A150G7N1_GONPE</name>
<dbReference type="Gene3D" id="2.10.25.10">
    <property type="entry name" value="Laminin"/>
    <property type="match status" value="1"/>
</dbReference>
<evidence type="ECO:0000256" key="1">
    <source>
        <dbReference type="ARBA" id="ARBA00004323"/>
    </source>
</evidence>
<dbReference type="FunFam" id="2.10.25.10:FF:000026">
    <property type="entry name" value="Teneurin transmembrane protein 2"/>
    <property type="match status" value="1"/>
</dbReference>
<feature type="region of interest" description="Disordered" evidence="4">
    <location>
        <begin position="555"/>
        <end position="607"/>
    </location>
</feature>
<dbReference type="PANTHER" id="PTHR11062">
    <property type="entry name" value="EXOSTOSIN HEPARAN SULFATE GLYCOSYLTRANSFERASE -RELATED"/>
    <property type="match status" value="1"/>
</dbReference>
<dbReference type="InterPro" id="IPR040911">
    <property type="entry name" value="Exostosin_GT47"/>
</dbReference>
<dbReference type="InterPro" id="IPR004263">
    <property type="entry name" value="Exostosin"/>
</dbReference>
<accession>A0A150G7N1</accession>